<protein>
    <recommendedName>
        <fullName evidence="12">Ribokinase</fullName>
        <shortName evidence="12">RK</shortName>
        <ecNumber evidence="12">2.7.1.15</ecNumber>
    </recommendedName>
</protein>
<feature type="binding site" evidence="12">
    <location>
        <position position="623"/>
    </location>
    <ligand>
        <name>K(+)</name>
        <dbReference type="ChEBI" id="CHEBI:29103"/>
    </ligand>
</feature>
<comment type="similarity">
    <text evidence="12">Belongs to the carbohydrate kinase PfkB family. Ribokinase subfamily.</text>
</comment>
<keyword evidence="6 12" id="KW-0460">Magnesium</keyword>
<dbReference type="PANTHER" id="PTHR10584">
    <property type="entry name" value="SUGAR KINASE"/>
    <property type="match status" value="1"/>
</dbReference>
<feature type="binding site" evidence="12">
    <location>
        <position position="628"/>
    </location>
    <ligand>
        <name>K(+)</name>
        <dbReference type="ChEBI" id="CHEBI:29103"/>
    </ligand>
</feature>
<dbReference type="SMART" id="SM00354">
    <property type="entry name" value="HTH_LACI"/>
    <property type="match status" value="1"/>
</dbReference>
<dbReference type="EMBL" id="ABYI02000019">
    <property type="protein sequence ID" value="EEG74769.1"/>
    <property type="molecule type" value="Genomic_DNA"/>
</dbReference>
<comment type="function">
    <text evidence="12">Catalyzes the phosphorylation of ribose at O-5 in a reaction requiring ATP and magnesium. The resulting D-ribose-5-phosphate can then be used either for sythesis of nucleotides, histidine, and tryptophan, or as a component of the pentose phosphate pathway.</text>
</comment>
<keyword evidence="15" id="KW-1185">Reference proteome</keyword>
<reference evidence="14" key="2">
    <citation type="submission" date="2013-06" db="EMBL/GenBank/DDBJ databases">
        <title>Draft genome sequence of Clostridium hylemonae (DSM 15053).</title>
        <authorList>
            <person name="Sudarsanam P."/>
            <person name="Ley R."/>
            <person name="Guruge J."/>
            <person name="Turnbaugh P.J."/>
            <person name="Mahowald M."/>
            <person name="Liep D."/>
            <person name="Gordon J."/>
        </authorList>
    </citation>
    <scope>NUCLEOTIDE SEQUENCE</scope>
    <source>
        <strain evidence="14">DSM 15053</strain>
    </source>
</reference>
<dbReference type="GO" id="GO:0006355">
    <property type="term" value="P:regulation of DNA-templated transcription"/>
    <property type="evidence" value="ECO:0007669"/>
    <property type="project" value="InterPro"/>
</dbReference>
<dbReference type="GO" id="GO:0005524">
    <property type="term" value="F:ATP binding"/>
    <property type="evidence" value="ECO:0007669"/>
    <property type="project" value="UniProtKB-UniRule"/>
</dbReference>
<feature type="binding site" evidence="12">
    <location>
        <position position="587"/>
    </location>
    <ligand>
        <name>K(+)</name>
        <dbReference type="ChEBI" id="CHEBI:29103"/>
    </ligand>
</feature>
<feature type="binding site" evidence="12">
    <location>
        <position position="632"/>
    </location>
    <ligand>
        <name>K(+)</name>
        <dbReference type="ChEBI" id="CHEBI:29103"/>
    </ligand>
</feature>
<evidence type="ECO:0000256" key="11">
    <source>
        <dbReference type="ARBA" id="ARBA00023277"/>
    </source>
</evidence>
<dbReference type="InterPro" id="IPR028082">
    <property type="entry name" value="Peripla_BP_I"/>
</dbReference>
<dbReference type="SUPFAM" id="SSF53613">
    <property type="entry name" value="Ribokinase-like"/>
    <property type="match status" value="1"/>
</dbReference>
<feature type="binding site" evidence="12">
    <location>
        <begin position="384"/>
        <end position="388"/>
    </location>
    <ligand>
        <name>substrate</name>
    </ligand>
</feature>
<dbReference type="InterPro" id="IPR011611">
    <property type="entry name" value="PfkB_dom"/>
</dbReference>
<dbReference type="UniPathway" id="UPA00916">
    <property type="reaction ID" value="UER00889"/>
</dbReference>
<feature type="binding site" evidence="12">
    <location>
        <begin position="561"/>
        <end position="566"/>
    </location>
    <ligand>
        <name>ATP</name>
        <dbReference type="ChEBI" id="CHEBI:30616"/>
    </ligand>
</feature>
<dbReference type="Pfam" id="PF13377">
    <property type="entry name" value="Peripla_BP_3"/>
    <property type="match status" value="1"/>
</dbReference>
<keyword evidence="8" id="KW-0805">Transcription regulation</keyword>
<dbReference type="CDD" id="cd01174">
    <property type="entry name" value="ribokinase"/>
    <property type="match status" value="1"/>
</dbReference>
<comment type="subunit">
    <text evidence="12">Homodimer.</text>
</comment>
<comment type="cofactor">
    <cofactor evidence="12">
        <name>Mg(2+)</name>
        <dbReference type="ChEBI" id="CHEBI:18420"/>
    </cofactor>
    <text evidence="12">Requires a divalent cation, most likely magnesium in vivo, as an electrophilic catalyst to aid phosphoryl group transfer. It is the chelate of the metal and the nucleotide that is the actual substrate.</text>
</comment>
<dbReference type="GO" id="GO:0019303">
    <property type="term" value="P:D-ribose catabolic process"/>
    <property type="evidence" value="ECO:0007669"/>
    <property type="project" value="UniProtKB-UniRule"/>
</dbReference>
<dbReference type="InterPro" id="IPR010982">
    <property type="entry name" value="Lambda_DNA-bd_dom_sf"/>
</dbReference>
<dbReference type="InterPro" id="IPR002139">
    <property type="entry name" value="Ribo/fructo_kinase"/>
</dbReference>
<feature type="binding site" evidence="12">
    <location>
        <position position="529"/>
    </location>
    <ligand>
        <name>ATP</name>
        <dbReference type="ChEBI" id="CHEBI:30616"/>
    </ligand>
</feature>
<dbReference type="OrthoDB" id="9775849at2"/>
<dbReference type="HAMAP" id="MF_01987">
    <property type="entry name" value="Ribokinase"/>
    <property type="match status" value="1"/>
</dbReference>
<dbReference type="EC" id="2.7.1.15" evidence="12"/>
<sequence>MRYLVKDIKLWRCDEMNIRDIAAAANVSVSTVSKVLNQKDRDISEATRERVLAVIKEYNYTPYSNIRETQAGKSFTVALVIHPSLIKRKLITTLEQHLAVSGYSLLLCTLDTSDFSMARQLNVLRSKRVEGIIFHAIDERYIEAFNKGNSSGIPTVFLNQEPVTNKISIRCDYSSIAYAAVKLLINHGHSRIGCVLDSASDNSGAAKDGYLRALFENSLPRDDTLVISCKSDAHNTHATYEQLFEQDITALFCQNAVLAASAYTFLHEMNISIPDEVSIVCGETNELAQILYPPVTSVELPYDTLGRLATRTILDLIETHAELPRSLTVEPVIHKGDSLALPGASRTKIAVIGNMNMDTIISTDKIPSPGELIISNNIFSTPGGKGINQAIGAGKLGGFVYAIGRLGDDSEGHIISDTLSSYNIKTEGIYIDNSTSTGKAFITVPDGSNSCVISYPGANAFFDVEQLNKCTHLLTNTDYCLISTELSPEVVAYAIKRCKKLNVKIFLKPATTSKIERTLLSKIDYLVPNETELEQLVPGPETIPEKAEELFKLCKNTIIVTMGAKGCYLKSSEYSHFFPAAPFSPVDTTGAANCFISALAVSLGEGNDLPYSICFAAYAAGLSVTQQGTQLSFPSRAQLDIYQDDIHAMYVESGL</sequence>
<dbReference type="Gene3D" id="1.10.260.40">
    <property type="entry name" value="lambda repressor-like DNA-binding domains"/>
    <property type="match status" value="1"/>
</dbReference>
<keyword evidence="7 12" id="KW-0630">Potassium</keyword>
<comment type="pathway">
    <text evidence="12">Carbohydrate metabolism; D-ribose degradation; D-ribose 5-phosphate from beta-D-ribopyranose: step 2/2.</text>
</comment>
<dbReference type="InterPro" id="IPR011877">
    <property type="entry name" value="Ribokinase"/>
</dbReference>
<evidence type="ECO:0000256" key="6">
    <source>
        <dbReference type="ARBA" id="ARBA00022842"/>
    </source>
</evidence>
<evidence type="ECO:0000259" key="13">
    <source>
        <dbReference type="PROSITE" id="PS50932"/>
    </source>
</evidence>
<comment type="caution">
    <text evidence="14">The sequence shown here is derived from an EMBL/GenBank/DDBJ whole genome shotgun (WGS) entry which is preliminary data.</text>
</comment>
<feature type="binding site" evidence="12">
    <location>
        <position position="589"/>
    </location>
    <ligand>
        <name>K(+)</name>
        <dbReference type="ChEBI" id="CHEBI:29103"/>
    </ligand>
</feature>
<dbReference type="Pfam" id="PF00356">
    <property type="entry name" value="LacI"/>
    <property type="match status" value="1"/>
</dbReference>
<dbReference type="Proteomes" id="UP000004893">
    <property type="component" value="Unassembled WGS sequence"/>
</dbReference>
<dbReference type="SUPFAM" id="SSF53822">
    <property type="entry name" value="Periplasmic binding protein-like I"/>
    <property type="match status" value="1"/>
</dbReference>
<evidence type="ECO:0000256" key="4">
    <source>
        <dbReference type="ARBA" id="ARBA00022777"/>
    </source>
</evidence>
<dbReference type="Pfam" id="PF00294">
    <property type="entry name" value="PfkB"/>
    <property type="match status" value="1"/>
</dbReference>
<evidence type="ECO:0000256" key="7">
    <source>
        <dbReference type="ARBA" id="ARBA00022958"/>
    </source>
</evidence>
<evidence type="ECO:0000256" key="8">
    <source>
        <dbReference type="ARBA" id="ARBA00023015"/>
    </source>
</evidence>
<accession>C0C041</accession>
<dbReference type="SUPFAM" id="SSF47413">
    <property type="entry name" value="lambda repressor-like DNA-binding domains"/>
    <property type="match status" value="1"/>
</dbReference>
<comment type="caution">
    <text evidence="12">Lacks conserved residue(s) required for the propagation of feature annotation.</text>
</comment>
<feature type="binding site" evidence="12">
    <location>
        <begin position="356"/>
        <end position="358"/>
    </location>
    <ligand>
        <name>substrate</name>
    </ligand>
</feature>
<dbReference type="CDD" id="cd06267">
    <property type="entry name" value="PBP1_LacI_sugar_binding-like"/>
    <property type="match status" value="1"/>
</dbReference>
<keyword evidence="3 12" id="KW-0547">Nucleotide-binding</keyword>
<feature type="binding site" evidence="12">
    <location>
        <position position="626"/>
    </location>
    <ligand>
        <name>K(+)</name>
        <dbReference type="ChEBI" id="CHEBI:29103"/>
    </ligand>
</feature>
<dbReference type="Gene3D" id="3.40.50.2300">
    <property type="match status" value="2"/>
</dbReference>
<feature type="binding site" evidence="12">
    <location>
        <position position="485"/>
    </location>
    <ligand>
        <name>substrate</name>
    </ligand>
</feature>
<feature type="domain" description="HTH lacI-type" evidence="13">
    <location>
        <begin position="16"/>
        <end position="71"/>
    </location>
</feature>
<dbReference type="GO" id="GO:0046872">
    <property type="term" value="F:metal ion binding"/>
    <property type="evidence" value="ECO:0007669"/>
    <property type="project" value="UniProtKB-KW"/>
</dbReference>
<dbReference type="InterPro" id="IPR029056">
    <property type="entry name" value="Ribokinase-like"/>
</dbReference>
<keyword evidence="4 12" id="KW-0418">Kinase</keyword>
<dbReference type="PANTHER" id="PTHR10584:SF166">
    <property type="entry name" value="RIBOKINASE"/>
    <property type="match status" value="1"/>
</dbReference>
<dbReference type="GO" id="GO:0005737">
    <property type="term" value="C:cytoplasm"/>
    <property type="evidence" value="ECO:0007669"/>
    <property type="project" value="UniProtKB-SubCell"/>
</dbReference>
<keyword evidence="11 12" id="KW-0119">Carbohydrate metabolism</keyword>
<dbReference type="HOGENOM" id="CLU_433990_0_0_9"/>
<dbReference type="GO" id="GO:0004747">
    <property type="term" value="F:ribokinase activity"/>
    <property type="evidence" value="ECO:0007669"/>
    <property type="project" value="UniProtKB-UniRule"/>
</dbReference>
<evidence type="ECO:0000256" key="10">
    <source>
        <dbReference type="ARBA" id="ARBA00023163"/>
    </source>
</evidence>
<evidence type="ECO:0000256" key="5">
    <source>
        <dbReference type="ARBA" id="ARBA00022840"/>
    </source>
</evidence>
<name>C0C041_9FIRM</name>
<dbReference type="STRING" id="553973.CLOHYLEM_05433"/>
<gene>
    <name evidence="12" type="primary">rbsK</name>
    <name evidence="14" type="ORF">CLOHYLEM_05433</name>
</gene>
<comment type="activity regulation">
    <text evidence="12">Activated by a monovalent cation that binds near, but not in, the active site. The most likely occupant of the site in vivo is potassium. Ion binding induces a conformational change that may alter substrate affinity.</text>
</comment>
<keyword evidence="12" id="KW-0963">Cytoplasm</keyword>
<dbReference type="PROSITE" id="PS00356">
    <property type="entry name" value="HTH_LACI_1"/>
    <property type="match status" value="1"/>
</dbReference>
<keyword evidence="10" id="KW-0804">Transcription</keyword>
<dbReference type="eggNOG" id="COG1609">
    <property type="taxonomic scope" value="Bacteria"/>
</dbReference>
<organism evidence="14 15">
    <name type="scientific">[Clostridium] hylemonae DSM 15053</name>
    <dbReference type="NCBI Taxonomy" id="553973"/>
    <lineage>
        <taxon>Bacteria</taxon>
        <taxon>Bacillati</taxon>
        <taxon>Bacillota</taxon>
        <taxon>Clostridia</taxon>
        <taxon>Lachnospirales</taxon>
        <taxon>Lachnospiraceae</taxon>
    </lineage>
</organism>
<dbReference type="PRINTS" id="PR00990">
    <property type="entry name" value="RIBOKINASE"/>
</dbReference>
<dbReference type="eggNOG" id="COG0524">
    <property type="taxonomic scope" value="Bacteria"/>
</dbReference>
<comment type="catalytic activity">
    <reaction evidence="12">
        <text>D-ribose + ATP = D-ribose 5-phosphate + ADP + H(+)</text>
        <dbReference type="Rhea" id="RHEA:13697"/>
        <dbReference type="ChEBI" id="CHEBI:15378"/>
        <dbReference type="ChEBI" id="CHEBI:30616"/>
        <dbReference type="ChEBI" id="CHEBI:47013"/>
        <dbReference type="ChEBI" id="CHEBI:78346"/>
        <dbReference type="ChEBI" id="CHEBI:456216"/>
        <dbReference type="EC" id="2.7.1.15"/>
    </reaction>
</comment>
<dbReference type="InterPro" id="IPR046335">
    <property type="entry name" value="LacI/GalR-like_sensor"/>
</dbReference>
<dbReference type="GO" id="GO:0003677">
    <property type="term" value="F:DNA binding"/>
    <property type="evidence" value="ECO:0007669"/>
    <property type="project" value="UniProtKB-KW"/>
</dbReference>
<keyword evidence="2 12" id="KW-0479">Metal-binding</keyword>
<comment type="subcellular location">
    <subcellularLocation>
        <location evidence="12">Cytoplasm</location>
    </subcellularLocation>
</comment>
<keyword evidence="9" id="KW-0238">DNA-binding</keyword>
<evidence type="ECO:0000256" key="12">
    <source>
        <dbReference type="HAMAP-Rule" id="MF_01987"/>
    </source>
</evidence>
<dbReference type="Gene3D" id="3.40.1190.20">
    <property type="match status" value="1"/>
</dbReference>
<evidence type="ECO:0000256" key="1">
    <source>
        <dbReference type="ARBA" id="ARBA00022679"/>
    </source>
</evidence>
<dbReference type="PROSITE" id="PS50932">
    <property type="entry name" value="HTH_LACI_2"/>
    <property type="match status" value="1"/>
</dbReference>
<proteinExistence type="inferred from homology"/>
<dbReference type="InterPro" id="IPR000843">
    <property type="entry name" value="HTH_LacI"/>
</dbReference>
<evidence type="ECO:0000256" key="3">
    <source>
        <dbReference type="ARBA" id="ARBA00022741"/>
    </source>
</evidence>
<keyword evidence="1 12" id="KW-0808">Transferase</keyword>
<evidence type="ECO:0000313" key="14">
    <source>
        <dbReference type="EMBL" id="EEG74769.1"/>
    </source>
</evidence>
<keyword evidence="5 12" id="KW-0067">ATP-binding</keyword>
<evidence type="ECO:0000256" key="9">
    <source>
        <dbReference type="ARBA" id="ARBA00023125"/>
    </source>
</evidence>
<evidence type="ECO:0000256" key="2">
    <source>
        <dbReference type="ARBA" id="ARBA00022723"/>
    </source>
</evidence>
<dbReference type="AlphaFoldDB" id="C0C041"/>
<dbReference type="CDD" id="cd01392">
    <property type="entry name" value="HTH_LacI"/>
    <property type="match status" value="1"/>
</dbReference>
<evidence type="ECO:0000313" key="15">
    <source>
        <dbReference type="Proteomes" id="UP000004893"/>
    </source>
</evidence>
<reference evidence="14" key="1">
    <citation type="submission" date="2009-02" db="EMBL/GenBank/DDBJ databases">
        <authorList>
            <person name="Fulton L."/>
            <person name="Clifton S."/>
            <person name="Fulton B."/>
            <person name="Xu J."/>
            <person name="Minx P."/>
            <person name="Pepin K.H."/>
            <person name="Johnson M."/>
            <person name="Bhonagiri V."/>
            <person name="Nash W.E."/>
            <person name="Mardis E.R."/>
            <person name="Wilson R.K."/>
        </authorList>
    </citation>
    <scope>NUCLEOTIDE SEQUENCE [LARGE SCALE GENOMIC DNA]</scope>
    <source>
        <strain evidence="14">DSM 15053</strain>
    </source>
</reference>